<keyword evidence="3" id="KW-0285">Flavoprotein</keyword>
<dbReference type="Pfam" id="PF02770">
    <property type="entry name" value="Acyl-CoA_dh_M"/>
    <property type="match status" value="1"/>
</dbReference>
<feature type="domain" description="Acyl-CoA dehydrogenase/oxidase C-terminal" evidence="5">
    <location>
        <begin position="728"/>
        <end position="877"/>
    </location>
</feature>
<protein>
    <recommendedName>
        <fullName evidence="10">Thiolase-like protein type 1 additional C-terminal domain-containing protein</fullName>
    </recommendedName>
</protein>
<dbReference type="InterPro" id="IPR046373">
    <property type="entry name" value="Acyl-CoA_Oxase/DH_mid-dom_sf"/>
</dbReference>
<comment type="similarity">
    <text evidence="2">Belongs to the acyl-CoA dehydrogenase family.</text>
</comment>
<dbReference type="Pfam" id="PF00441">
    <property type="entry name" value="Acyl-CoA_dh_1"/>
    <property type="match status" value="1"/>
</dbReference>
<evidence type="ECO:0008006" key="10">
    <source>
        <dbReference type="Google" id="ProtNLM"/>
    </source>
</evidence>
<dbReference type="EMBL" id="MLQL01000043">
    <property type="protein sequence ID" value="OQE13812.1"/>
    <property type="molecule type" value="Genomic_DNA"/>
</dbReference>
<dbReference type="STRING" id="254877.A0A1V6SIE0"/>
<comment type="caution">
    <text evidence="8">The sequence shown here is derived from an EMBL/GenBank/DDBJ whole genome shotgun (WGS) entry which is preliminary data.</text>
</comment>
<dbReference type="CDD" id="cd00567">
    <property type="entry name" value="ACAD"/>
    <property type="match status" value="1"/>
</dbReference>
<evidence type="ECO:0000259" key="5">
    <source>
        <dbReference type="Pfam" id="PF00441"/>
    </source>
</evidence>
<feature type="domain" description="Acyl-CoA dehydrogenase/oxidase N-terminal" evidence="7">
    <location>
        <begin position="501"/>
        <end position="613"/>
    </location>
</feature>
<dbReference type="Gene3D" id="1.20.140.10">
    <property type="entry name" value="Butyryl-CoA Dehydrogenase, subunit A, domain 3"/>
    <property type="match status" value="1"/>
</dbReference>
<dbReference type="PANTHER" id="PTHR43884:SF12">
    <property type="entry name" value="ISOVALERYL-COA DEHYDROGENASE, MITOCHONDRIAL-RELATED"/>
    <property type="match status" value="1"/>
</dbReference>
<dbReference type="PANTHER" id="PTHR43884">
    <property type="entry name" value="ACYL-COA DEHYDROGENASE"/>
    <property type="match status" value="1"/>
</dbReference>
<evidence type="ECO:0000256" key="2">
    <source>
        <dbReference type="ARBA" id="ARBA00009347"/>
    </source>
</evidence>
<dbReference type="SUPFAM" id="SSF53901">
    <property type="entry name" value="Thiolase-like"/>
    <property type="match status" value="1"/>
</dbReference>
<evidence type="ECO:0000256" key="1">
    <source>
        <dbReference type="ARBA" id="ARBA00001974"/>
    </source>
</evidence>
<sequence>MQPVIVGVADIRNRSLAVEDAKEPASLMLEAIGGAIKDTNTSNETSQVLLNSIDSLSVVQTWTWPYHDLPGLLSQRLGVNPRYQTCTEHGGNQPAKLLDEAALRIARGESTVAVLTGGEALASLAACVKHGKMPPPGWSPPAQNVTDVFSPTNREPREDIAGLHSVGSPIHIYPLYENGFRAHRGQSLQENHRESVALYAYFSQVASQNPYAWNYGRDAETAASIGIVSKKNRMICFPCISTSYVFSLANKAYQSPLSDPLLMNAFNTVNLSSACILTTTEFAKQLEIPEEKWIYPLGGAGFKERYYFWERPGFFESAAISRSLDACLSASQLTADDIDLYDFYSCFPIVPKLACHHLGISIEQPNKPITLLGGLTSFGGAGNNYSMHAITEMTRQLRGGPSRNGLILANGGVLSYQHAICLSSLPPRNWSPYPNGNGLEQAEPDPIPFVDFEVEGPATIEIPRIPRFLALKVSRVPRGIRSRSLHARATEFLQSQDPDLSESQRTVREAISKISSDFPDSYWAQIDESHQFPTELYEALARQGWLGICLPQRYGGSELGISEAAVMMQTIAESGAGMTGASSIHMNIFGLEPVAKYGTEEQKDRWLTPLIAGRQRACFGVTEPNTGLDTLQLHATARRSRDGYVLSGQKVWISTAQRADKILILVRTTPRDRVKKPSQGLSLFYTDLQVPQVQITEIPKMGRAAVDTNSLFFDNWHVSMEDRVGEENEGFRMILHGMNAERILIGAEALGLGFAALRRAALYSNDRHVFGRPIGQNQGIQHPLADSWMKLEAARMMIYQAARLYDQGYTGGEYANAGKYLAAEAAFEACERAILTHGGMGYAKEYHVERYLREVFIPRIAPVSREMILNYIGERVLGLPRSY</sequence>
<evidence type="ECO:0000256" key="3">
    <source>
        <dbReference type="ARBA" id="ARBA00022630"/>
    </source>
</evidence>
<dbReference type="Gene3D" id="1.10.540.10">
    <property type="entry name" value="Acyl-CoA dehydrogenase/oxidase, N-terminal domain"/>
    <property type="match status" value="1"/>
</dbReference>
<dbReference type="OrthoDB" id="435240at2759"/>
<dbReference type="GO" id="GO:0003995">
    <property type="term" value="F:acyl-CoA dehydrogenase activity"/>
    <property type="evidence" value="ECO:0007669"/>
    <property type="project" value="TreeGrafter"/>
</dbReference>
<keyword evidence="9" id="KW-1185">Reference proteome</keyword>
<dbReference type="GO" id="GO:0016746">
    <property type="term" value="F:acyltransferase activity"/>
    <property type="evidence" value="ECO:0007669"/>
    <property type="project" value="InterPro"/>
</dbReference>
<organism evidence="8 9">
    <name type="scientific">Penicillium flavigenum</name>
    <dbReference type="NCBI Taxonomy" id="254877"/>
    <lineage>
        <taxon>Eukaryota</taxon>
        <taxon>Fungi</taxon>
        <taxon>Dikarya</taxon>
        <taxon>Ascomycota</taxon>
        <taxon>Pezizomycotina</taxon>
        <taxon>Eurotiomycetes</taxon>
        <taxon>Eurotiomycetidae</taxon>
        <taxon>Eurotiales</taxon>
        <taxon>Aspergillaceae</taxon>
        <taxon>Penicillium</taxon>
    </lineage>
</organism>
<evidence type="ECO:0000313" key="8">
    <source>
        <dbReference type="EMBL" id="OQE13812.1"/>
    </source>
</evidence>
<evidence type="ECO:0000256" key="4">
    <source>
        <dbReference type="ARBA" id="ARBA00022827"/>
    </source>
</evidence>
<dbReference type="Gene3D" id="2.40.110.10">
    <property type="entry name" value="Butyryl-CoA Dehydrogenase, subunit A, domain 2"/>
    <property type="match status" value="1"/>
</dbReference>
<dbReference type="InterPro" id="IPR013786">
    <property type="entry name" value="AcylCoA_DH/ox_N"/>
</dbReference>
<dbReference type="FunFam" id="1.20.140.10:FF:000012">
    <property type="entry name" value="Acyl-CoA dehydrogenase fadE12"/>
    <property type="match status" value="1"/>
</dbReference>
<keyword evidence="4" id="KW-0274">FAD</keyword>
<proteinExistence type="inferred from homology"/>
<dbReference type="Gene3D" id="3.40.47.10">
    <property type="match status" value="1"/>
</dbReference>
<dbReference type="InterPro" id="IPR009100">
    <property type="entry name" value="AcylCoA_DH/oxidase_NM_dom_sf"/>
</dbReference>
<comment type="cofactor">
    <cofactor evidence="1">
        <name>FAD</name>
        <dbReference type="ChEBI" id="CHEBI:57692"/>
    </cofactor>
</comment>
<name>A0A1V6SIE0_9EURO</name>
<accession>A0A1V6SIE0</accession>
<dbReference type="Proteomes" id="UP000191342">
    <property type="component" value="Unassembled WGS sequence"/>
</dbReference>
<evidence type="ECO:0000259" key="6">
    <source>
        <dbReference type="Pfam" id="PF02770"/>
    </source>
</evidence>
<dbReference type="SUPFAM" id="SSF56645">
    <property type="entry name" value="Acyl-CoA dehydrogenase NM domain-like"/>
    <property type="match status" value="1"/>
</dbReference>
<dbReference type="InterPro" id="IPR037069">
    <property type="entry name" value="AcylCoA_DH/ox_N_sf"/>
</dbReference>
<gene>
    <name evidence="8" type="ORF">PENFLA_c043G07219</name>
</gene>
<evidence type="ECO:0000259" key="7">
    <source>
        <dbReference type="Pfam" id="PF02771"/>
    </source>
</evidence>
<feature type="domain" description="Acyl-CoA oxidase/dehydrogenase middle" evidence="6">
    <location>
        <begin position="618"/>
        <end position="715"/>
    </location>
</feature>
<dbReference type="InterPro" id="IPR006091">
    <property type="entry name" value="Acyl-CoA_Oxase/DH_mid-dom"/>
</dbReference>
<dbReference type="InterPro" id="IPR036250">
    <property type="entry name" value="AcylCo_DH-like_C"/>
</dbReference>
<dbReference type="AlphaFoldDB" id="A0A1V6SIE0"/>
<dbReference type="SUPFAM" id="SSF47203">
    <property type="entry name" value="Acyl-CoA dehydrogenase C-terminal domain-like"/>
    <property type="match status" value="1"/>
</dbReference>
<reference evidence="9" key="1">
    <citation type="journal article" date="2017" name="Nat. Microbiol.">
        <title>Global analysis of biosynthetic gene clusters reveals vast potential of secondary metabolite production in Penicillium species.</title>
        <authorList>
            <person name="Nielsen J.C."/>
            <person name="Grijseels S."/>
            <person name="Prigent S."/>
            <person name="Ji B."/>
            <person name="Dainat J."/>
            <person name="Nielsen K.F."/>
            <person name="Frisvad J.C."/>
            <person name="Workman M."/>
            <person name="Nielsen J."/>
        </authorList>
    </citation>
    <scope>NUCLEOTIDE SEQUENCE [LARGE SCALE GENOMIC DNA]</scope>
    <source>
        <strain evidence="9">IBT 14082</strain>
    </source>
</reference>
<dbReference type="Pfam" id="PF02771">
    <property type="entry name" value="Acyl-CoA_dh_N"/>
    <property type="match status" value="1"/>
</dbReference>
<dbReference type="GO" id="GO:0050660">
    <property type="term" value="F:flavin adenine dinucleotide binding"/>
    <property type="evidence" value="ECO:0007669"/>
    <property type="project" value="InterPro"/>
</dbReference>
<evidence type="ECO:0000313" key="9">
    <source>
        <dbReference type="Proteomes" id="UP000191342"/>
    </source>
</evidence>
<dbReference type="InterPro" id="IPR009075">
    <property type="entry name" value="AcylCo_DH/oxidase_C"/>
</dbReference>
<dbReference type="InterPro" id="IPR016039">
    <property type="entry name" value="Thiolase-like"/>
</dbReference>